<keyword evidence="2" id="KW-0964">Secreted</keyword>
<dbReference type="PROSITE" id="PS50871">
    <property type="entry name" value="C1Q"/>
    <property type="match status" value="1"/>
</dbReference>
<dbReference type="InterPro" id="IPR008983">
    <property type="entry name" value="Tumour_necrosis_fac-like_dom"/>
</dbReference>
<gene>
    <name evidence="5" type="ORF">EPR50_G00143630</name>
</gene>
<dbReference type="PANTHER" id="PTHR22923">
    <property type="entry name" value="CEREBELLIN-RELATED"/>
    <property type="match status" value="1"/>
</dbReference>
<evidence type="ECO:0000256" key="3">
    <source>
        <dbReference type="ARBA" id="ARBA00022729"/>
    </source>
</evidence>
<feature type="domain" description="C1q" evidence="4">
    <location>
        <begin position="42"/>
        <end position="180"/>
    </location>
</feature>
<evidence type="ECO:0000256" key="1">
    <source>
        <dbReference type="ARBA" id="ARBA00004613"/>
    </source>
</evidence>
<dbReference type="GO" id="GO:0005576">
    <property type="term" value="C:extracellular region"/>
    <property type="evidence" value="ECO:0007669"/>
    <property type="project" value="UniProtKB-SubCell"/>
</dbReference>
<dbReference type="Proteomes" id="UP000295070">
    <property type="component" value="Chromosome 13"/>
</dbReference>
<evidence type="ECO:0000313" key="5">
    <source>
        <dbReference type="EMBL" id="TDH05322.1"/>
    </source>
</evidence>
<comment type="caution">
    <text evidence="5">The sequence shown here is derived from an EMBL/GenBank/DDBJ whole genome shotgun (WGS) entry which is preliminary data.</text>
</comment>
<keyword evidence="6" id="KW-1185">Reference proteome</keyword>
<accession>A0A484CNS7</accession>
<evidence type="ECO:0000256" key="2">
    <source>
        <dbReference type="ARBA" id="ARBA00022525"/>
    </source>
</evidence>
<evidence type="ECO:0000259" key="4">
    <source>
        <dbReference type="PROSITE" id="PS50871"/>
    </source>
</evidence>
<keyword evidence="3" id="KW-0732">Signal</keyword>
<dbReference type="InterPro" id="IPR050822">
    <property type="entry name" value="Cerebellin_Synaptic_Org"/>
</dbReference>
<dbReference type="InterPro" id="IPR001073">
    <property type="entry name" value="C1q_dom"/>
</dbReference>
<dbReference type="STRING" id="8167.A0A484CNS7"/>
<dbReference type="Gene3D" id="2.60.120.40">
    <property type="match status" value="1"/>
</dbReference>
<dbReference type="SMART" id="SM00110">
    <property type="entry name" value="C1Q"/>
    <property type="match status" value="1"/>
</dbReference>
<reference evidence="5 6" key="1">
    <citation type="submission" date="2019-01" db="EMBL/GenBank/DDBJ databases">
        <title>A chromosome-scale genome assembly of the yellow perch, Perca flavescens.</title>
        <authorList>
            <person name="Feron R."/>
            <person name="Morvezen R."/>
            <person name="Bestin A."/>
            <person name="Haffray P."/>
            <person name="Klopp C."/>
            <person name="Zahm M."/>
            <person name="Cabau C."/>
            <person name="Roques C."/>
            <person name="Donnadieu C."/>
            <person name="Bouchez O."/>
            <person name="Christie M."/>
            <person name="Larson W."/>
            <person name="Guiguen Y."/>
        </authorList>
    </citation>
    <scope>NUCLEOTIDE SEQUENCE [LARGE SCALE GENOMIC DNA]</scope>
    <source>
        <strain evidence="5">YP-PL-M2</strain>
        <tissue evidence="5">Blood</tissue>
    </source>
</reference>
<comment type="subcellular location">
    <subcellularLocation>
        <location evidence="1">Secreted</location>
    </subcellularLocation>
</comment>
<dbReference type="SUPFAM" id="SSF49842">
    <property type="entry name" value="TNF-like"/>
    <property type="match status" value="1"/>
</dbReference>
<dbReference type="AlphaFoldDB" id="A0A484CNS7"/>
<protein>
    <recommendedName>
        <fullName evidence="4">C1q domain-containing protein</fullName>
    </recommendedName>
</protein>
<evidence type="ECO:0000313" key="6">
    <source>
        <dbReference type="Proteomes" id="UP000295070"/>
    </source>
</evidence>
<dbReference type="PANTHER" id="PTHR22923:SF102">
    <property type="entry name" value="CEREBELLIN 13-RELATED"/>
    <property type="match status" value="1"/>
</dbReference>
<name>A0A484CNS7_PERFV</name>
<proteinExistence type="predicted"/>
<dbReference type="PRINTS" id="PR00007">
    <property type="entry name" value="COMPLEMNTC1Q"/>
</dbReference>
<sequence>MSAAQMNGAVVIFLDREEKVNQVIEVGITVNEMFVQVFPLTQPATKVAFSAALLPGGQTATTGPFSTVTTLIFKHVVTNIGNAYNPNTGLFTAPVRGAYNFEWTVGSWQDGEESGGWLVKNSEYVFLAYKRGAGFLSSSKAATLLLQVGDVVSVRLMVNTVVFDNGNHHTTFSGHLLFPM</sequence>
<dbReference type="Pfam" id="PF00386">
    <property type="entry name" value="C1q"/>
    <property type="match status" value="1"/>
</dbReference>
<dbReference type="EMBL" id="SCKG01000013">
    <property type="protein sequence ID" value="TDH05322.1"/>
    <property type="molecule type" value="Genomic_DNA"/>
</dbReference>
<organism evidence="5 6">
    <name type="scientific">Perca flavescens</name>
    <name type="common">American yellow perch</name>
    <name type="synonym">Morone flavescens</name>
    <dbReference type="NCBI Taxonomy" id="8167"/>
    <lineage>
        <taxon>Eukaryota</taxon>
        <taxon>Metazoa</taxon>
        <taxon>Chordata</taxon>
        <taxon>Craniata</taxon>
        <taxon>Vertebrata</taxon>
        <taxon>Euteleostomi</taxon>
        <taxon>Actinopterygii</taxon>
        <taxon>Neopterygii</taxon>
        <taxon>Teleostei</taxon>
        <taxon>Neoteleostei</taxon>
        <taxon>Acanthomorphata</taxon>
        <taxon>Eupercaria</taxon>
        <taxon>Perciformes</taxon>
        <taxon>Percoidei</taxon>
        <taxon>Percidae</taxon>
        <taxon>Percinae</taxon>
        <taxon>Perca</taxon>
    </lineage>
</organism>